<dbReference type="GeneID" id="27664870"/>
<dbReference type="OrthoDB" id="4587009at2759"/>
<name>A0A0F2MA46_SPOSC</name>
<keyword evidence="1" id="KW-0732">Signal</keyword>
<reference evidence="2 3" key="2">
    <citation type="journal article" date="2015" name="Eukaryot. Cell">
        <title>Asexual propagation of a virulent clone complex in a human and feline outbreak of sporotrichosis.</title>
        <authorList>
            <person name="Teixeira Mde M."/>
            <person name="Rodrigues A.M."/>
            <person name="Tsui C.K."/>
            <person name="de Almeida L.G."/>
            <person name="Van Diepeningen A.D."/>
            <person name="van den Ende B.G."/>
            <person name="Fernandes G.F."/>
            <person name="Kano R."/>
            <person name="Hamelin R.C."/>
            <person name="Lopes-Bezerra L.M."/>
            <person name="Vasconcelos A.T."/>
            <person name="de Hoog S."/>
            <person name="de Camargo Z.P."/>
            <person name="Felipe M.S."/>
        </authorList>
    </citation>
    <scope>NUCLEOTIDE SEQUENCE [LARGE SCALE GENOMIC DNA]</scope>
    <source>
        <strain evidence="2 3">1099-18</strain>
    </source>
</reference>
<protein>
    <submittedName>
        <fullName evidence="2">Uncharacterized protein</fullName>
    </submittedName>
</protein>
<sequence length="256" mass="27877">MKASAIALTLAVLSNSHVQAASLSSSTTTPQSQPTWKGATTYPTTVTRIWSRTLTVKAGETASSTAPADTVTVQTVTMYEPWPSSPNPEYFPYTLMQTAITSRHLYSAHVDDKGRVAPTGAPWTATTVTPRTVTSTWVLWNTSPTDLAVGEALTPCDRSNGHNDQKCATPNLKQDTRCLEHGLTTACHSQCKIRRVEGWDLWWCHKRGDGTSKAAGNDTREVAIGRVCTDSMGYYEQLLEPCDTMDHGHDCQPCNG</sequence>
<dbReference type="VEuPathDB" id="FungiDB:SPSK_02726"/>
<dbReference type="EMBL" id="AXCR01000006">
    <property type="protein sequence ID" value="KJR86512.1"/>
    <property type="molecule type" value="Genomic_DNA"/>
</dbReference>
<comment type="caution">
    <text evidence="2">The sequence shown here is derived from an EMBL/GenBank/DDBJ whole genome shotgun (WGS) entry which is preliminary data.</text>
</comment>
<dbReference type="RefSeq" id="XP_016589188.1">
    <property type="nucleotide sequence ID" value="XM_016729593.1"/>
</dbReference>
<dbReference type="AlphaFoldDB" id="A0A0F2MA46"/>
<evidence type="ECO:0000313" key="3">
    <source>
        <dbReference type="Proteomes" id="UP000033710"/>
    </source>
</evidence>
<gene>
    <name evidence="2" type="ORF">SPSK_02726</name>
</gene>
<feature type="chain" id="PRO_5002454922" evidence="1">
    <location>
        <begin position="21"/>
        <end position="256"/>
    </location>
</feature>
<accession>A0A0F2MA46</accession>
<feature type="signal peptide" evidence="1">
    <location>
        <begin position="1"/>
        <end position="20"/>
    </location>
</feature>
<proteinExistence type="predicted"/>
<reference evidence="2 3" key="1">
    <citation type="journal article" date="2014" name="BMC Genomics">
        <title>Comparative genomics of the major fungal agents of human and animal Sporotrichosis: Sporothrix schenckii and Sporothrix brasiliensis.</title>
        <authorList>
            <person name="Teixeira M.M."/>
            <person name="de Almeida L.G."/>
            <person name="Kubitschek-Barreira P."/>
            <person name="Alves F.L."/>
            <person name="Kioshima E.S."/>
            <person name="Abadio A.K."/>
            <person name="Fernandes L."/>
            <person name="Derengowski L.S."/>
            <person name="Ferreira K.S."/>
            <person name="Souza R.C."/>
            <person name="Ruiz J.C."/>
            <person name="de Andrade N.C."/>
            <person name="Paes H.C."/>
            <person name="Nicola A.M."/>
            <person name="Albuquerque P."/>
            <person name="Gerber A.L."/>
            <person name="Martins V.P."/>
            <person name="Peconick L.D."/>
            <person name="Neto A.V."/>
            <person name="Chaucanez C.B."/>
            <person name="Silva P.A."/>
            <person name="Cunha O.L."/>
            <person name="de Oliveira F.F."/>
            <person name="dos Santos T.C."/>
            <person name="Barros A.L."/>
            <person name="Soares M.A."/>
            <person name="de Oliveira L.M."/>
            <person name="Marini M.M."/>
            <person name="Villalobos-Duno H."/>
            <person name="Cunha M.M."/>
            <person name="de Hoog S."/>
            <person name="da Silveira J.F."/>
            <person name="Henrissat B."/>
            <person name="Nino-Vega G.A."/>
            <person name="Cisalpino P.S."/>
            <person name="Mora-Montes H.M."/>
            <person name="Almeida S.R."/>
            <person name="Stajich J.E."/>
            <person name="Lopes-Bezerra L.M."/>
            <person name="Vasconcelos A.T."/>
            <person name="Felipe M.S."/>
        </authorList>
    </citation>
    <scope>NUCLEOTIDE SEQUENCE [LARGE SCALE GENOMIC DNA]</scope>
    <source>
        <strain evidence="2 3">1099-18</strain>
    </source>
</reference>
<evidence type="ECO:0000313" key="2">
    <source>
        <dbReference type="EMBL" id="KJR86512.1"/>
    </source>
</evidence>
<evidence type="ECO:0000256" key="1">
    <source>
        <dbReference type="SAM" id="SignalP"/>
    </source>
</evidence>
<dbReference type="KEGG" id="ssck:SPSK_02726"/>
<organism evidence="2 3">
    <name type="scientific">Sporothrix schenckii 1099-18</name>
    <dbReference type="NCBI Taxonomy" id="1397361"/>
    <lineage>
        <taxon>Eukaryota</taxon>
        <taxon>Fungi</taxon>
        <taxon>Dikarya</taxon>
        <taxon>Ascomycota</taxon>
        <taxon>Pezizomycotina</taxon>
        <taxon>Sordariomycetes</taxon>
        <taxon>Sordariomycetidae</taxon>
        <taxon>Ophiostomatales</taxon>
        <taxon>Ophiostomataceae</taxon>
        <taxon>Sporothrix</taxon>
    </lineage>
</organism>
<dbReference type="Proteomes" id="UP000033710">
    <property type="component" value="Unassembled WGS sequence"/>
</dbReference>